<evidence type="ECO:0000259" key="12">
    <source>
        <dbReference type="PROSITE" id="PS51163"/>
    </source>
</evidence>
<keyword evidence="4" id="KW-0963">Cytoplasm</keyword>
<evidence type="ECO:0000256" key="2">
    <source>
        <dbReference type="ARBA" id="ARBA00007663"/>
    </source>
</evidence>
<dbReference type="PROSITE" id="PS51163">
    <property type="entry name" value="YRDC"/>
    <property type="match status" value="1"/>
</dbReference>
<evidence type="ECO:0000313" key="13">
    <source>
        <dbReference type="EMBL" id="QKD84328.1"/>
    </source>
</evidence>
<dbReference type="KEGG" id="theu:HPC62_21035"/>
<dbReference type="SUPFAM" id="SSF55821">
    <property type="entry name" value="YrdC/RibB"/>
    <property type="match status" value="1"/>
</dbReference>
<protein>
    <recommendedName>
        <fullName evidence="10">L-threonylcarbamoyladenylate synthase</fullName>
        <ecNumber evidence="3">2.7.7.87</ecNumber>
    </recommendedName>
    <alternativeName>
        <fullName evidence="10">L-threonylcarbamoyladenylate synthase</fullName>
    </alternativeName>
</protein>
<keyword evidence="5" id="KW-0808">Transferase</keyword>
<comment type="subcellular location">
    <subcellularLocation>
        <location evidence="1">Cytoplasm</location>
    </subcellularLocation>
</comment>
<dbReference type="PANTHER" id="PTHR17490:SF16">
    <property type="entry name" value="THREONYLCARBAMOYL-AMP SYNTHASE"/>
    <property type="match status" value="1"/>
</dbReference>
<evidence type="ECO:0000256" key="9">
    <source>
        <dbReference type="ARBA" id="ARBA00022840"/>
    </source>
</evidence>
<dbReference type="GO" id="GO:0005737">
    <property type="term" value="C:cytoplasm"/>
    <property type="evidence" value="ECO:0007669"/>
    <property type="project" value="UniProtKB-SubCell"/>
</dbReference>
<proteinExistence type="inferred from homology"/>
<gene>
    <name evidence="13" type="ORF">HPC62_21035</name>
</gene>
<dbReference type="EMBL" id="CP053661">
    <property type="protein sequence ID" value="QKD84328.1"/>
    <property type="molecule type" value="Genomic_DNA"/>
</dbReference>
<comment type="catalytic activity">
    <reaction evidence="11">
        <text>L-threonine + hydrogencarbonate + ATP = L-threonylcarbamoyladenylate + diphosphate + H2O</text>
        <dbReference type="Rhea" id="RHEA:36407"/>
        <dbReference type="ChEBI" id="CHEBI:15377"/>
        <dbReference type="ChEBI" id="CHEBI:17544"/>
        <dbReference type="ChEBI" id="CHEBI:30616"/>
        <dbReference type="ChEBI" id="CHEBI:33019"/>
        <dbReference type="ChEBI" id="CHEBI:57926"/>
        <dbReference type="ChEBI" id="CHEBI:73682"/>
        <dbReference type="EC" id="2.7.7.87"/>
    </reaction>
</comment>
<keyword evidence="6" id="KW-0819">tRNA processing</keyword>
<keyword evidence="9" id="KW-0067">ATP-binding</keyword>
<evidence type="ECO:0000256" key="11">
    <source>
        <dbReference type="ARBA" id="ARBA00048366"/>
    </source>
</evidence>
<reference evidence="13 14" key="1">
    <citation type="submission" date="2020-05" db="EMBL/GenBank/DDBJ databases">
        <title>Complete genome sequence of of a novel Thermoleptolyngbya strain isolated from hot springs of Ganzi, Sichuan China.</title>
        <authorList>
            <person name="Tang J."/>
            <person name="Daroch M."/>
            <person name="Li L."/>
            <person name="Waleron K."/>
            <person name="Waleron M."/>
            <person name="Waleron M."/>
        </authorList>
    </citation>
    <scope>NUCLEOTIDE SEQUENCE [LARGE SCALE GENOMIC DNA]</scope>
    <source>
        <strain evidence="13 14">PKUAC-SCTA183</strain>
    </source>
</reference>
<evidence type="ECO:0000256" key="6">
    <source>
        <dbReference type="ARBA" id="ARBA00022694"/>
    </source>
</evidence>
<dbReference type="GO" id="GO:0008033">
    <property type="term" value="P:tRNA processing"/>
    <property type="evidence" value="ECO:0007669"/>
    <property type="project" value="UniProtKB-KW"/>
</dbReference>
<evidence type="ECO:0000256" key="7">
    <source>
        <dbReference type="ARBA" id="ARBA00022695"/>
    </source>
</evidence>
<evidence type="ECO:0000313" key="14">
    <source>
        <dbReference type="Proteomes" id="UP000505210"/>
    </source>
</evidence>
<evidence type="ECO:0000256" key="4">
    <source>
        <dbReference type="ARBA" id="ARBA00022490"/>
    </source>
</evidence>
<dbReference type="GO" id="GO:0061710">
    <property type="term" value="F:L-threonylcarbamoyladenylate synthase"/>
    <property type="evidence" value="ECO:0007669"/>
    <property type="project" value="UniProtKB-EC"/>
</dbReference>
<dbReference type="GO" id="GO:0006450">
    <property type="term" value="P:regulation of translational fidelity"/>
    <property type="evidence" value="ECO:0007669"/>
    <property type="project" value="TreeGrafter"/>
</dbReference>
<dbReference type="RefSeq" id="WP_172358373.1">
    <property type="nucleotide sequence ID" value="NZ_CP053661.1"/>
</dbReference>
<evidence type="ECO:0000256" key="5">
    <source>
        <dbReference type="ARBA" id="ARBA00022679"/>
    </source>
</evidence>
<dbReference type="GO" id="GO:0003725">
    <property type="term" value="F:double-stranded RNA binding"/>
    <property type="evidence" value="ECO:0007669"/>
    <property type="project" value="InterPro"/>
</dbReference>
<dbReference type="GO" id="GO:0005524">
    <property type="term" value="F:ATP binding"/>
    <property type="evidence" value="ECO:0007669"/>
    <property type="project" value="UniProtKB-KW"/>
</dbReference>
<dbReference type="EC" id="2.7.7.87" evidence="3"/>
<keyword evidence="8" id="KW-0547">Nucleotide-binding</keyword>
<dbReference type="Gene3D" id="3.90.870.10">
    <property type="entry name" value="DHBP synthase"/>
    <property type="match status" value="1"/>
</dbReference>
<dbReference type="AlphaFoldDB" id="A0A6M8BCD0"/>
<dbReference type="GO" id="GO:0000049">
    <property type="term" value="F:tRNA binding"/>
    <property type="evidence" value="ECO:0007669"/>
    <property type="project" value="TreeGrafter"/>
</dbReference>
<evidence type="ECO:0000256" key="8">
    <source>
        <dbReference type="ARBA" id="ARBA00022741"/>
    </source>
</evidence>
<dbReference type="InterPro" id="IPR017945">
    <property type="entry name" value="DHBP_synth_RibB-like_a/b_dom"/>
</dbReference>
<sequence length="206" mass="21926">MPQVSLAELVDVARRGAGLISFPTDTVPALATRPDAAGLIYAAKQRDERKPLILMGGSVEDLWAFVAGDRAAKAQWQAAAERYFPGAVTLVLPAGDRLPRAMNPTDPTTIGIRVPDHALARHLLAQTGPLATTSVNRSGEPALQNLSDINAQFPDVYTLTEAALDELGRSLSVSATYAGSGTPSTVVKWTDQGWLVLRQGQVVFQP</sequence>
<evidence type="ECO:0000256" key="1">
    <source>
        <dbReference type="ARBA" id="ARBA00004496"/>
    </source>
</evidence>
<keyword evidence="7" id="KW-0548">Nucleotidyltransferase</keyword>
<dbReference type="PANTHER" id="PTHR17490">
    <property type="entry name" value="SUA5"/>
    <property type="match status" value="1"/>
</dbReference>
<evidence type="ECO:0000256" key="10">
    <source>
        <dbReference type="ARBA" id="ARBA00029774"/>
    </source>
</evidence>
<name>A0A6M8BCD0_9CYAN</name>
<accession>A0A6M8BCD0</accession>
<comment type="similarity">
    <text evidence="2">Belongs to the SUA5 family.</text>
</comment>
<dbReference type="Pfam" id="PF01300">
    <property type="entry name" value="Sua5_yciO_yrdC"/>
    <property type="match status" value="1"/>
</dbReference>
<feature type="domain" description="YrdC-like" evidence="12">
    <location>
        <begin position="3"/>
        <end position="202"/>
    </location>
</feature>
<dbReference type="Proteomes" id="UP000505210">
    <property type="component" value="Chromosome"/>
</dbReference>
<dbReference type="InterPro" id="IPR050156">
    <property type="entry name" value="TC-AMP_synthase_SUA5"/>
</dbReference>
<evidence type="ECO:0000256" key="3">
    <source>
        <dbReference type="ARBA" id="ARBA00012584"/>
    </source>
</evidence>
<organism evidence="13 14">
    <name type="scientific">Thermoleptolyngbya sichuanensis A183</name>
    <dbReference type="NCBI Taxonomy" id="2737172"/>
    <lineage>
        <taxon>Bacteria</taxon>
        <taxon>Bacillati</taxon>
        <taxon>Cyanobacteriota</taxon>
        <taxon>Cyanophyceae</taxon>
        <taxon>Oculatellales</taxon>
        <taxon>Oculatellaceae</taxon>
        <taxon>Thermoleptolyngbya</taxon>
        <taxon>Thermoleptolyngbya sichuanensis</taxon>
    </lineage>
</organism>
<keyword evidence="14" id="KW-1185">Reference proteome</keyword>
<dbReference type="InterPro" id="IPR006070">
    <property type="entry name" value="Sua5-like_dom"/>
</dbReference>